<evidence type="ECO:0000313" key="7">
    <source>
        <dbReference type="Proteomes" id="UP000306145"/>
    </source>
</evidence>
<dbReference type="Gene3D" id="3.40.190.10">
    <property type="entry name" value="Periplasmic binding protein-like II"/>
    <property type="match status" value="2"/>
</dbReference>
<dbReference type="CDD" id="cd05466">
    <property type="entry name" value="PBP2_LTTR_substrate"/>
    <property type="match status" value="1"/>
</dbReference>
<dbReference type="EMBL" id="VDFY01000104">
    <property type="protein sequence ID" value="TNH30661.1"/>
    <property type="molecule type" value="Genomic_DNA"/>
</dbReference>
<evidence type="ECO:0000313" key="6">
    <source>
        <dbReference type="EMBL" id="TNH30661.1"/>
    </source>
</evidence>
<protein>
    <submittedName>
        <fullName evidence="6">LysR family transcriptional regulator</fullName>
    </submittedName>
</protein>
<gene>
    <name evidence="6" type="ORF">FHG89_06360</name>
</gene>
<keyword evidence="4" id="KW-0804">Transcription</keyword>
<dbReference type="GO" id="GO:0000976">
    <property type="term" value="F:transcription cis-regulatory region binding"/>
    <property type="evidence" value="ECO:0007669"/>
    <property type="project" value="TreeGrafter"/>
</dbReference>
<dbReference type="InterPro" id="IPR000847">
    <property type="entry name" value="LysR_HTH_N"/>
</dbReference>
<evidence type="ECO:0000256" key="2">
    <source>
        <dbReference type="ARBA" id="ARBA00023015"/>
    </source>
</evidence>
<dbReference type="Gene3D" id="1.10.10.10">
    <property type="entry name" value="Winged helix-like DNA-binding domain superfamily/Winged helix DNA-binding domain"/>
    <property type="match status" value="1"/>
</dbReference>
<evidence type="ECO:0000259" key="5">
    <source>
        <dbReference type="PROSITE" id="PS50931"/>
    </source>
</evidence>
<keyword evidence="2" id="KW-0805">Transcription regulation</keyword>
<organism evidence="6 7">
    <name type="scientific">Micromonospora orduensis</name>
    <dbReference type="NCBI Taxonomy" id="1420891"/>
    <lineage>
        <taxon>Bacteria</taxon>
        <taxon>Bacillati</taxon>
        <taxon>Actinomycetota</taxon>
        <taxon>Actinomycetes</taxon>
        <taxon>Micromonosporales</taxon>
        <taxon>Micromonosporaceae</taxon>
        <taxon>Micromonospora</taxon>
    </lineage>
</organism>
<dbReference type="RefSeq" id="WP_139583425.1">
    <property type="nucleotide sequence ID" value="NZ_VDFY01000104.1"/>
</dbReference>
<dbReference type="InterPro" id="IPR036388">
    <property type="entry name" value="WH-like_DNA-bd_sf"/>
</dbReference>
<name>A0A5C4QX96_9ACTN</name>
<dbReference type="InterPro" id="IPR005119">
    <property type="entry name" value="LysR_subst-bd"/>
</dbReference>
<keyword evidence="3" id="KW-0238">DNA-binding</keyword>
<sequence>MAVETDLLRTFTAVARTGSFTATARELGYVQSTVTGHVQALERHLGVRLFDRLPSGAVLTDAGTRLLSYATQLLDLEGRLTSEVPARDGRPSGRVRLVAPESVCAYRLPAVLGKLRLLAPQVRLSLAPGGTAQALQAVRAGTAQAALLLEPDMSAVDLHLEVLGAEELTIVAGPDLDLPAGPVTWAQLAEHDVLLLEDDCSYSDQVARSLFAVGQPDVRRVRFGSIEAVKRCVAAGLGWAVLPTATAAAELREGALIAVPGPLPPAPAVHLVTHSDRTLSAGTTVVLDQLRALWNPGSLIAYDH</sequence>
<dbReference type="GO" id="GO:0003700">
    <property type="term" value="F:DNA-binding transcription factor activity"/>
    <property type="evidence" value="ECO:0007669"/>
    <property type="project" value="InterPro"/>
</dbReference>
<dbReference type="PROSITE" id="PS50931">
    <property type="entry name" value="HTH_LYSR"/>
    <property type="match status" value="1"/>
</dbReference>
<dbReference type="Proteomes" id="UP000306145">
    <property type="component" value="Unassembled WGS sequence"/>
</dbReference>
<comment type="similarity">
    <text evidence="1">Belongs to the LysR transcriptional regulatory family.</text>
</comment>
<evidence type="ECO:0000256" key="3">
    <source>
        <dbReference type="ARBA" id="ARBA00023125"/>
    </source>
</evidence>
<comment type="caution">
    <text evidence="6">The sequence shown here is derived from an EMBL/GenBank/DDBJ whole genome shotgun (WGS) entry which is preliminary data.</text>
</comment>
<reference evidence="6 7" key="1">
    <citation type="submission" date="2019-06" db="EMBL/GenBank/DDBJ databases">
        <title>Micromonospora ordensis sp. nov., isolated from deep marine sediment.</title>
        <authorList>
            <person name="Veyisoglu A."/>
            <person name="Carro L."/>
            <person name="Klenk H.-P."/>
            <person name="Sahin N."/>
        </authorList>
    </citation>
    <scope>NUCLEOTIDE SEQUENCE [LARGE SCALE GENOMIC DNA]</scope>
    <source>
        <strain evidence="6 7">S2509</strain>
    </source>
</reference>
<dbReference type="PANTHER" id="PTHR30126:SF39">
    <property type="entry name" value="HTH-TYPE TRANSCRIPTIONAL REGULATOR CYSL"/>
    <property type="match status" value="1"/>
</dbReference>
<accession>A0A5C4QX96</accession>
<dbReference type="OrthoDB" id="3181812at2"/>
<dbReference type="Pfam" id="PF00126">
    <property type="entry name" value="HTH_1"/>
    <property type="match status" value="1"/>
</dbReference>
<dbReference type="AlphaFoldDB" id="A0A5C4QX96"/>
<evidence type="ECO:0000256" key="1">
    <source>
        <dbReference type="ARBA" id="ARBA00009437"/>
    </source>
</evidence>
<evidence type="ECO:0000256" key="4">
    <source>
        <dbReference type="ARBA" id="ARBA00023163"/>
    </source>
</evidence>
<dbReference type="PANTHER" id="PTHR30126">
    <property type="entry name" value="HTH-TYPE TRANSCRIPTIONAL REGULATOR"/>
    <property type="match status" value="1"/>
</dbReference>
<feature type="domain" description="HTH lysR-type" evidence="5">
    <location>
        <begin position="3"/>
        <end position="60"/>
    </location>
</feature>
<dbReference type="SUPFAM" id="SSF46785">
    <property type="entry name" value="Winged helix' DNA-binding domain"/>
    <property type="match status" value="1"/>
</dbReference>
<dbReference type="Pfam" id="PF03466">
    <property type="entry name" value="LysR_substrate"/>
    <property type="match status" value="1"/>
</dbReference>
<dbReference type="InterPro" id="IPR036390">
    <property type="entry name" value="WH_DNA-bd_sf"/>
</dbReference>
<proteinExistence type="inferred from homology"/>
<keyword evidence="7" id="KW-1185">Reference proteome</keyword>
<dbReference type="SUPFAM" id="SSF53850">
    <property type="entry name" value="Periplasmic binding protein-like II"/>
    <property type="match status" value="1"/>
</dbReference>
<dbReference type="PRINTS" id="PR00039">
    <property type="entry name" value="HTHLYSR"/>
</dbReference>